<feature type="region of interest" description="Disordered" evidence="1">
    <location>
        <begin position="369"/>
        <end position="406"/>
    </location>
</feature>
<evidence type="ECO:0000256" key="1">
    <source>
        <dbReference type="SAM" id="MobiDB-lite"/>
    </source>
</evidence>
<organism evidence="2 3">
    <name type="scientific">Pelagomonas calceolata</name>
    <dbReference type="NCBI Taxonomy" id="35677"/>
    <lineage>
        <taxon>Eukaryota</taxon>
        <taxon>Sar</taxon>
        <taxon>Stramenopiles</taxon>
        <taxon>Ochrophyta</taxon>
        <taxon>Pelagophyceae</taxon>
        <taxon>Pelagomonadales</taxon>
        <taxon>Pelagomonadaceae</taxon>
        <taxon>Pelagomonas</taxon>
    </lineage>
</organism>
<keyword evidence="3" id="KW-1185">Reference proteome</keyword>
<evidence type="ECO:0000313" key="3">
    <source>
        <dbReference type="Proteomes" id="UP000789595"/>
    </source>
</evidence>
<proteinExistence type="predicted"/>
<gene>
    <name evidence="2" type="ORF">PECAL_5P04890</name>
</gene>
<name>A0A8J2SSB0_9STRA</name>
<reference evidence="2" key="1">
    <citation type="submission" date="2021-11" db="EMBL/GenBank/DDBJ databases">
        <authorList>
            <consortium name="Genoscope - CEA"/>
            <person name="William W."/>
        </authorList>
    </citation>
    <scope>NUCLEOTIDE SEQUENCE</scope>
</reference>
<accession>A0A8J2SSB0</accession>
<feature type="compositionally biased region" description="Low complexity" evidence="1">
    <location>
        <begin position="175"/>
        <end position="207"/>
    </location>
</feature>
<feature type="compositionally biased region" description="Basic and acidic residues" evidence="1">
    <location>
        <begin position="462"/>
        <end position="474"/>
    </location>
</feature>
<feature type="region of interest" description="Disordered" evidence="1">
    <location>
        <begin position="114"/>
        <end position="135"/>
    </location>
</feature>
<dbReference type="AlphaFoldDB" id="A0A8J2SSB0"/>
<protein>
    <submittedName>
        <fullName evidence="2">Uncharacterized protein</fullName>
    </submittedName>
</protein>
<feature type="region of interest" description="Disordered" evidence="1">
    <location>
        <begin position="167"/>
        <end position="207"/>
    </location>
</feature>
<evidence type="ECO:0000313" key="2">
    <source>
        <dbReference type="EMBL" id="CAH0375936.1"/>
    </source>
</evidence>
<dbReference type="Proteomes" id="UP000789595">
    <property type="component" value="Unassembled WGS sequence"/>
</dbReference>
<dbReference type="EMBL" id="CAKKNE010000005">
    <property type="protein sequence ID" value="CAH0375936.1"/>
    <property type="molecule type" value="Genomic_DNA"/>
</dbReference>
<sequence>MEPIISIPGSMASPLSSQRRRHVAGAMTNTHALRGTSPNTSKDIQAAYKEYERSFDELSQASAASPPLFRRRWGDGSVEDDDVSVLTAPVVHQQRRPSQRELERELVRADVAGRVTDHNSTATAITRRAPDDRSVVSEASTASAFEVQRKGHLGVVEKFHAIPVAPVHDKNGAGAPARCEQAPARAQPRATRSSRSSAGSVSAVSAPAPAPLDAAGADDQASVVTAAASAALELETLRPSRTSLASSPAKSLATASPSKMSHIFSDTATTATATASPSKSHIFGDALSVSTTTTHVQPARAPGAGRAVTCADLAAFNGDATHLERAVEERSVAFSPPRSRQMVVERRRALGRCLTPEDALLPRTLRKAIRRTSPPKARKSALPSPVASPPARRPAPTGAYVRPVPTPDGVRSLLKTFPRHWTDIAEHTNWGRPEPVRKDVVLRVDEKPGVDPTSYRTHHLRRPDALKPFDHLLDPGRNLASK</sequence>
<comment type="caution">
    <text evidence="2">The sequence shown here is derived from an EMBL/GenBank/DDBJ whole genome shotgun (WGS) entry which is preliminary data.</text>
</comment>
<feature type="region of interest" description="Disordered" evidence="1">
    <location>
        <begin position="447"/>
        <end position="482"/>
    </location>
</feature>